<feature type="compositionally biased region" description="Basic residues" evidence="1">
    <location>
        <begin position="132"/>
        <end position="144"/>
    </location>
</feature>
<accession>A0A8T0RVF5</accession>
<dbReference type="EMBL" id="CM029046">
    <property type="protein sequence ID" value="KAG2589927.1"/>
    <property type="molecule type" value="Genomic_DNA"/>
</dbReference>
<dbReference type="Proteomes" id="UP000823388">
    <property type="component" value="Chromosome 5N"/>
</dbReference>
<feature type="compositionally biased region" description="Basic and acidic residues" evidence="1">
    <location>
        <begin position="93"/>
        <end position="131"/>
    </location>
</feature>
<sequence length="186" mass="20437">MRETKTANRPAPWPQRLSAETLAPAVRRLLGTPTRGREGEQGAGQQRPARVEEVQQDSRKRPRRCGRPEGGRGAAALQRLGTGKRRRGVGRSRTRDAPRSQAQRRREPAKRKDITGQGGEGERGRRPEIQKRGRRCAAPRRPHVRASMASSSCAPPPACVLLPPTADGSTATRDPFSPLLPSPREQ</sequence>
<gene>
    <name evidence="2" type="ORF">PVAP13_5NG307850</name>
</gene>
<feature type="region of interest" description="Disordered" evidence="1">
    <location>
        <begin position="1"/>
        <end position="186"/>
    </location>
</feature>
<protein>
    <submittedName>
        <fullName evidence="2">Uncharacterized protein</fullName>
    </submittedName>
</protein>
<feature type="compositionally biased region" description="Basic residues" evidence="1">
    <location>
        <begin position="82"/>
        <end position="92"/>
    </location>
</feature>
<feature type="compositionally biased region" description="Low complexity" evidence="1">
    <location>
        <begin position="146"/>
        <end position="164"/>
    </location>
</feature>
<organism evidence="2 3">
    <name type="scientific">Panicum virgatum</name>
    <name type="common">Blackwell switchgrass</name>
    <dbReference type="NCBI Taxonomy" id="38727"/>
    <lineage>
        <taxon>Eukaryota</taxon>
        <taxon>Viridiplantae</taxon>
        <taxon>Streptophyta</taxon>
        <taxon>Embryophyta</taxon>
        <taxon>Tracheophyta</taxon>
        <taxon>Spermatophyta</taxon>
        <taxon>Magnoliopsida</taxon>
        <taxon>Liliopsida</taxon>
        <taxon>Poales</taxon>
        <taxon>Poaceae</taxon>
        <taxon>PACMAD clade</taxon>
        <taxon>Panicoideae</taxon>
        <taxon>Panicodae</taxon>
        <taxon>Paniceae</taxon>
        <taxon>Panicinae</taxon>
        <taxon>Panicum</taxon>
        <taxon>Panicum sect. Hiantes</taxon>
    </lineage>
</organism>
<name>A0A8T0RVF5_PANVG</name>
<evidence type="ECO:0000256" key="1">
    <source>
        <dbReference type="SAM" id="MobiDB-lite"/>
    </source>
</evidence>
<reference evidence="2" key="1">
    <citation type="submission" date="2020-05" db="EMBL/GenBank/DDBJ databases">
        <title>WGS assembly of Panicum virgatum.</title>
        <authorList>
            <person name="Lovell J.T."/>
            <person name="Jenkins J."/>
            <person name="Shu S."/>
            <person name="Juenger T.E."/>
            <person name="Schmutz J."/>
        </authorList>
    </citation>
    <scope>NUCLEOTIDE SEQUENCE</scope>
    <source>
        <strain evidence="2">AP13</strain>
    </source>
</reference>
<proteinExistence type="predicted"/>
<feature type="compositionally biased region" description="Basic and acidic residues" evidence="1">
    <location>
        <begin position="49"/>
        <end position="59"/>
    </location>
</feature>
<comment type="caution">
    <text evidence="2">The sequence shown here is derived from an EMBL/GenBank/DDBJ whole genome shotgun (WGS) entry which is preliminary data.</text>
</comment>
<evidence type="ECO:0000313" key="3">
    <source>
        <dbReference type="Proteomes" id="UP000823388"/>
    </source>
</evidence>
<dbReference type="AlphaFoldDB" id="A0A8T0RVF5"/>
<evidence type="ECO:0000313" key="2">
    <source>
        <dbReference type="EMBL" id="KAG2589927.1"/>
    </source>
</evidence>
<keyword evidence="3" id="KW-1185">Reference proteome</keyword>